<feature type="compositionally biased region" description="Polar residues" evidence="8">
    <location>
        <begin position="36"/>
        <end position="49"/>
    </location>
</feature>
<accession>A0A376B789</accession>
<evidence type="ECO:0000256" key="5">
    <source>
        <dbReference type="ARBA" id="ARBA00023274"/>
    </source>
</evidence>
<evidence type="ECO:0000256" key="7">
    <source>
        <dbReference type="ARBA" id="ARBA00070326"/>
    </source>
</evidence>
<comment type="similarity">
    <text evidence="2">Belongs to the universal ribosomal protein uS11 family.</text>
</comment>
<dbReference type="GO" id="GO:1990904">
    <property type="term" value="C:ribonucleoprotein complex"/>
    <property type="evidence" value="ECO:0007669"/>
    <property type="project" value="UniProtKB-KW"/>
</dbReference>
<proteinExistence type="inferred from homology"/>
<comment type="function">
    <text evidence="6">Component of the mitochondrial ribosome (mitoribosome), a dedicated translation machinery responsible for the synthesis of mitochondrial genome-encoded proteins, including at least some of the essential transmembrane subunits of the mitochondrial respiratory chain. The mitoribosomes are attached to the mitochondrial inner membrane and translation products are cotranslationally integrated into the membrane.</text>
</comment>
<dbReference type="Gene3D" id="3.30.420.80">
    <property type="entry name" value="Ribosomal protein S11"/>
    <property type="match status" value="1"/>
</dbReference>
<evidence type="ECO:0000256" key="2">
    <source>
        <dbReference type="ARBA" id="ARBA00006194"/>
    </source>
</evidence>
<dbReference type="EMBL" id="UFAJ01000380">
    <property type="protein sequence ID" value="SSD60528.1"/>
    <property type="molecule type" value="Genomic_DNA"/>
</dbReference>
<evidence type="ECO:0000256" key="6">
    <source>
        <dbReference type="ARBA" id="ARBA00037226"/>
    </source>
</evidence>
<protein>
    <recommendedName>
        <fullName evidence="7">Small ribosomal subunit protein uS11m</fullName>
    </recommendedName>
</protein>
<dbReference type="GO" id="GO:0005840">
    <property type="term" value="C:ribosome"/>
    <property type="evidence" value="ECO:0007669"/>
    <property type="project" value="UniProtKB-KW"/>
</dbReference>
<evidence type="ECO:0000256" key="1">
    <source>
        <dbReference type="ARBA" id="ARBA00004173"/>
    </source>
</evidence>
<evidence type="ECO:0000313" key="9">
    <source>
        <dbReference type="EMBL" id="SSD60528.1"/>
    </source>
</evidence>
<dbReference type="VEuPathDB" id="FungiDB:SCODWIG_02289"/>
<comment type="subcellular location">
    <subcellularLocation>
        <location evidence="1">Mitochondrion</location>
    </subcellularLocation>
</comment>
<dbReference type="GO" id="GO:0003735">
    <property type="term" value="F:structural constituent of ribosome"/>
    <property type="evidence" value="ECO:0007669"/>
    <property type="project" value="InterPro"/>
</dbReference>
<keyword evidence="3 9" id="KW-0689">Ribosomal protein</keyword>
<keyword evidence="5" id="KW-0687">Ribonucleoprotein</keyword>
<evidence type="ECO:0000256" key="4">
    <source>
        <dbReference type="ARBA" id="ARBA00023128"/>
    </source>
</evidence>
<dbReference type="InterPro" id="IPR001971">
    <property type="entry name" value="Ribosomal_uS11"/>
</dbReference>
<name>A0A376B789_9ASCO</name>
<evidence type="ECO:0000313" key="10">
    <source>
        <dbReference type="Proteomes" id="UP000262825"/>
    </source>
</evidence>
<dbReference type="HAMAP" id="MF_01310">
    <property type="entry name" value="Ribosomal_uS11"/>
    <property type="match status" value="1"/>
</dbReference>
<keyword evidence="10" id="KW-1185">Reference proteome</keyword>
<dbReference type="GO" id="GO:0006412">
    <property type="term" value="P:translation"/>
    <property type="evidence" value="ECO:0007669"/>
    <property type="project" value="InterPro"/>
</dbReference>
<feature type="region of interest" description="Disordered" evidence="8">
    <location>
        <begin position="30"/>
        <end position="52"/>
    </location>
</feature>
<dbReference type="FunFam" id="3.30.420.80:FF:000011">
    <property type="entry name" value="37S ribosomal protein S18, mitochondrial"/>
    <property type="match status" value="1"/>
</dbReference>
<gene>
    <name evidence="9" type="ORF">SCODWIG_02289</name>
</gene>
<dbReference type="OrthoDB" id="1654884at2759"/>
<dbReference type="SUPFAM" id="SSF53137">
    <property type="entry name" value="Translational machinery components"/>
    <property type="match status" value="1"/>
</dbReference>
<dbReference type="AlphaFoldDB" id="A0A376B789"/>
<dbReference type="InterPro" id="IPR036967">
    <property type="entry name" value="Ribosomal_uS11_sf"/>
</dbReference>
<dbReference type="GO" id="GO:0005739">
    <property type="term" value="C:mitochondrion"/>
    <property type="evidence" value="ECO:0007669"/>
    <property type="project" value="UniProtKB-SubCell"/>
</dbReference>
<sequence>MLRNFIFTRSLHTSLPRLVEPVFANVAKPTTPAPTQPISQNTANTSSKKNLAHGKKHEVVVKYVLNGYFTKNNTHFTYSAVAEDLNFLQNNANLSYNEKYLYYLKLPHKVQFNISTGHLGFRKAARGEYEAGFQTATKVFQMIRGKNLFNSNIEIVLRDFGKGRQAFMAALNGKEGDFIRNYITRISDNTRLKIGGVRPPRTRRL</sequence>
<organism evidence="9 10">
    <name type="scientific">Saccharomycodes ludwigii</name>
    <dbReference type="NCBI Taxonomy" id="36035"/>
    <lineage>
        <taxon>Eukaryota</taxon>
        <taxon>Fungi</taxon>
        <taxon>Dikarya</taxon>
        <taxon>Ascomycota</taxon>
        <taxon>Saccharomycotina</taxon>
        <taxon>Saccharomycetes</taxon>
        <taxon>Saccharomycodales</taxon>
        <taxon>Saccharomycodaceae</taxon>
        <taxon>Saccharomycodes</taxon>
    </lineage>
</organism>
<dbReference type="Proteomes" id="UP000262825">
    <property type="component" value="Unassembled WGS sequence"/>
</dbReference>
<evidence type="ECO:0000256" key="3">
    <source>
        <dbReference type="ARBA" id="ARBA00022980"/>
    </source>
</evidence>
<evidence type="ECO:0000256" key="8">
    <source>
        <dbReference type="SAM" id="MobiDB-lite"/>
    </source>
</evidence>
<reference evidence="10" key="1">
    <citation type="submission" date="2018-06" db="EMBL/GenBank/DDBJ databases">
        <authorList>
            <person name="Guldener U."/>
        </authorList>
    </citation>
    <scope>NUCLEOTIDE SEQUENCE [LARGE SCALE GENOMIC DNA]</scope>
    <source>
        <strain evidence="10">UTAD17</strain>
    </source>
</reference>
<dbReference type="PANTHER" id="PTHR11759">
    <property type="entry name" value="40S RIBOSOMAL PROTEIN S14/30S RIBOSOMAL PROTEIN S11"/>
    <property type="match status" value="1"/>
</dbReference>
<keyword evidence="4" id="KW-0496">Mitochondrion</keyword>